<gene>
    <name evidence="3" type="ORF">TSOC_010340</name>
</gene>
<organism evidence="3 4">
    <name type="scientific">Tetrabaena socialis</name>
    <dbReference type="NCBI Taxonomy" id="47790"/>
    <lineage>
        <taxon>Eukaryota</taxon>
        <taxon>Viridiplantae</taxon>
        <taxon>Chlorophyta</taxon>
        <taxon>core chlorophytes</taxon>
        <taxon>Chlorophyceae</taxon>
        <taxon>CS clade</taxon>
        <taxon>Chlamydomonadales</taxon>
        <taxon>Tetrabaenaceae</taxon>
        <taxon>Tetrabaena</taxon>
    </lineage>
</organism>
<protein>
    <submittedName>
        <fullName evidence="3">tRNA wybutosine-synthesizing protein 5</fullName>
    </submittedName>
</protein>
<dbReference type="PANTHER" id="PTHR23245">
    <property type="entry name" value="TRNA METHYLTRANSFERASE"/>
    <property type="match status" value="1"/>
</dbReference>
<dbReference type="InterPro" id="IPR041667">
    <property type="entry name" value="Cupin_8"/>
</dbReference>
<dbReference type="PANTHER" id="PTHR23245:SF25">
    <property type="entry name" value="TRNA WYBUTOSINE-SYNTHESIZING PROTEIN 2 HOMOLOG"/>
    <property type="match status" value="1"/>
</dbReference>
<dbReference type="GO" id="GO:0005737">
    <property type="term" value="C:cytoplasm"/>
    <property type="evidence" value="ECO:0007669"/>
    <property type="project" value="TreeGrafter"/>
</dbReference>
<dbReference type="InterPro" id="IPR003347">
    <property type="entry name" value="JmjC_dom"/>
</dbReference>
<dbReference type="OrthoDB" id="263283at2759"/>
<dbReference type="PROSITE" id="PS51184">
    <property type="entry name" value="JMJC"/>
    <property type="match status" value="1"/>
</dbReference>
<evidence type="ECO:0000256" key="1">
    <source>
        <dbReference type="ARBA" id="ARBA00006801"/>
    </source>
</evidence>
<dbReference type="Proteomes" id="UP000236333">
    <property type="component" value="Unassembled WGS sequence"/>
</dbReference>
<keyword evidence="4" id="KW-1185">Reference proteome</keyword>
<dbReference type="Gene3D" id="2.60.120.650">
    <property type="entry name" value="Cupin"/>
    <property type="match status" value="1"/>
</dbReference>
<evidence type="ECO:0000259" key="2">
    <source>
        <dbReference type="PROSITE" id="PS51184"/>
    </source>
</evidence>
<dbReference type="AlphaFoldDB" id="A0A2J7ZTJ7"/>
<name>A0A2J7ZTJ7_9CHLO</name>
<dbReference type="GO" id="GO:0031591">
    <property type="term" value="P:wybutosine biosynthetic process"/>
    <property type="evidence" value="ECO:0007669"/>
    <property type="project" value="TreeGrafter"/>
</dbReference>
<evidence type="ECO:0000313" key="3">
    <source>
        <dbReference type="EMBL" id="PNH03589.1"/>
    </source>
</evidence>
<accession>A0A2J7ZTJ7</accession>
<reference evidence="3 4" key="1">
    <citation type="journal article" date="2017" name="Mol. Biol. Evol.">
        <title>The 4-celled Tetrabaena socialis nuclear genome reveals the essential components for genetic control of cell number at the origin of multicellularity in the volvocine lineage.</title>
        <authorList>
            <person name="Featherston J."/>
            <person name="Arakaki Y."/>
            <person name="Hanschen E.R."/>
            <person name="Ferris P.J."/>
            <person name="Michod R.E."/>
            <person name="Olson B.J.S.C."/>
            <person name="Nozaki H."/>
            <person name="Durand P.M."/>
        </authorList>
    </citation>
    <scope>NUCLEOTIDE SEQUENCE [LARGE SCALE GENOMIC DNA]</scope>
    <source>
        <strain evidence="3 4">NIES-571</strain>
    </source>
</reference>
<dbReference type="Gene3D" id="6.10.140.1470">
    <property type="match status" value="1"/>
</dbReference>
<dbReference type="Pfam" id="PF13621">
    <property type="entry name" value="Cupin_8"/>
    <property type="match status" value="1"/>
</dbReference>
<comment type="caution">
    <text evidence="3">The sequence shown here is derived from an EMBL/GenBank/DDBJ whole genome shotgun (WGS) entry which is preliminary data.</text>
</comment>
<dbReference type="SUPFAM" id="SSF51197">
    <property type="entry name" value="Clavaminate synthase-like"/>
    <property type="match status" value="1"/>
</dbReference>
<proteinExistence type="inferred from homology"/>
<dbReference type="GO" id="GO:0008175">
    <property type="term" value="F:tRNA methyltransferase activity"/>
    <property type="evidence" value="ECO:0007669"/>
    <property type="project" value="TreeGrafter"/>
</dbReference>
<feature type="domain" description="JmjC" evidence="2">
    <location>
        <begin position="57"/>
        <end position="231"/>
    </location>
</feature>
<sequence length="275" mass="28809">MADLPTRWERLGDLVLLPAGSMAHPGWRRALAAAAAAAGAVVGDGGGGGGVGGGGAAAGGSDGDDVLLPLWRAAAEALGVERLARQAPVANTGTRDSRALLLLGADGWVAHREGGVLFRLDVTRCMFSSGNVAGTKRVLLWPPACHDDLHVSGSSSPIVHLRNPDLGAYPRFASCPPPLLAELSPGDVLFLPSLWLHNVTATGEAMSISVNAFWRHLPAECYHKKDLYGNRDLVQAEAADKAAEEAAAQLLSLPPHYRAFYGARLLGRLQRQLGL</sequence>
<comment type="similarity">
    <text evidence="1">Belongs to the JARID1 histone demethylase family.</text>
</comment>
<dbReference type="EMBL" id="PGGS01000485">
    <property type="protein sequence ID" value="PNH03589.1"/>
    <property type="molecule type" value="Genomic_DNA"/>
</dbReference>
<dbReference type="SUPFAM" id="SSF53335">
    <property type="entry name" value="S-adenosyl-L-methionine-dependent methyltransferases"/>
    <property type="match status" value="1"/>
</dbReference>
<feature type="non-terminal residue" evidence="3">
    <location>
        <position position="275"/>
    </location>
</feature>
<dbReference type="InterPro" id="IPR029063">
    <property type="entry name" value="SAM-dependent_MTases_sf"/>
</dbReference>
<evidence type="ECO:0000313" key="4">
    <source>
        <dbReference type="Proteomes" id="UP000236333"/>
    </source>
</evidence>
<dbReference type="GO" id="GO:0030488">
    <property type="term" value="P:tRNA methylation"/>
    <property type="evidence" value="ECO:0007669"/>
    <property type="project" value="TreeGrafter"/>
</dbReference>